<name>A0A0R1WFF5_9LACO</name>
<dbReference type="EMBL" id="AZFY01000002">
    <property type="protein sequence ID" value="KRM13619.1"/>
    <property type="molecule type" value="Genomic_DNA"/>
</dbReference>
<dbReference type="PANTHER" id="PTHR46310:SF7">
    <property type="entry name" value="AMIDASE 1"/>
    <property type="match status" value="1"/>
</dbReference>
<evidence type="ECO:0000313" key="3">
    <source>
        <dbReference type="Proteomes" id="UP000051966"/>
    </source>
</evidence>
<keyword evidence="3" id="KW-1185">Reference proteome</keyword>
<dbReference type="InterPro" id="IPR023631">
    <property type="entry name" value="Amidase_dom"/>
</dbReference>
<dbReference type="OrthoDB" id="9811471at2"/>
<dbReference type="RefSeq" id="WP_056983456.1">
    <property type="nucleotide sequence ID" value="NZ_AZFY01000002.1"/>
</dbReference>
<gene>
    <name evidence="2" type="ORF">FD41_GL002454</name>
</gene>
<organism evidence="2 3">
    <name type="scientific">Lentilactobacillus farraginis DSM 18382 = JCM 14108</name>
    <dbReference type="NCBI Taxonomy" id="1423743"/>
    <lineage>
        <taxon>Bacteria</taxon>
        <taxon>Bacillati</taxon>
        <taxon>Bacillota</taxon>
        <taxon>Bacilli</taxon>
        <taxon>Lactobacillales</taxon>
        <taxon>Lactobacillaceae</taxon>
        <taxon>Lentilactobacillus</taxon>
    </lineage>
</organism>
<accession>A0A0R1WFF5</accession>
<comment type="caution">
    <text evidence="2">The sequence shown here is derived from an EMBL/GenBank/DDBJ whole genome shotgun (WGS) entry which is preliminary data.</text>
</comment>
<reference evidence="2 3" key="1">
    <citation type="journal article" date="2015" name="Genome Announc.">
        <title>Expanding the biotechnology potential of lactobacilli through comparative genomics of 213 strains and associated genera.</title>
        <authorList>
            <person name="Sun Z."/>
            <person name="Harris H.M."/>
            <person name="McCann A."/>
            <person name="Guo C."/>
            <person name="Argimon S."/>
            <person name="Zhang W."/>
            <person name="Yang X."/>
            <person name="Jeffery I.B."/>
            <person name="Cooney J.C."/>
            <person name="Kagawa T.F."/>
            <person name="Liu W."/>
            <person name="Song Y."/>
            <person name="Salvetti E."/>
            <person name="Wrobel A."/>
            <person name="Rasinkangas P."/>
            <person name="Parkhill J."/>
            <person name="Rea M.C."/>
            <person name="O'Sullivan O."/>
            <person name="Ritari J."/>
            <person name="Douillard F.P."/>
            <person name="Paul Ross R."/>
            <person name="Yang R."/>
            <person name="Briner A.E."/>
            <person name="Felis G.E."/>
            <person name="de Vos W.M."/>
            <person name="Barrangou R."/>
            <person name="Klaenhammer T.R."/>
            <person name="Caufield P.W."/>
            <person name="Cui Y."/>
            <person name="Zhang H."/>
            <person name="O'Toole P.W."/>
        </authorList>
    </citation>
    <scope>NUCLEOTIDE SEQUENCE [LARGE SCALE GENOMIC DNA]</scope>
    <source>
        <strain evidence="2 3">DSM 18382</strain>
    </source>
</reference>
<dbReference type="SUPFAM" id="SSF75304">
    <property type="entry name" value="Amidase signature (AS) enzymes"/>
    <property type="match status" value="1"/>
</dbReference>
<evidence type="ECO:0000313" key="2">
    <source>
        <dbReference type="EMBL" id="KRM13619.1"/>
    </source>
</evidence>
<dbReference type="PROSITE" id="PS00571">
    <property type="entry name" value="AMIDASES"/>
    <property type="match status" value="1"/>
</dbReference>
<feature type="domain" description="Amidase" evidence="1">
    <location>
        <begin position="13"/>
        <end position="173"/>
    </location>
</feature>
<protein>
    <recommendedName>
        <fullName evidence="1">Amidase domain-containing protein</fullName>
    </recommendedName>
</protein>
<dbReference type="PANTHER" id="PTHR46310">
    <property type="entry name" value="AMIDASE 1"/>
    <property type="match status" value="1"/>
</dbReference>
<sequence>MLTINSPYIDATREMSPVKAGPLSNLTFSVKDVFDVKDHVTGLGNPTWQHTHFPAADNAYAIRRLLAQGASLTGITISDEFMFSIKGSNAHYGDPLNPKHPTCYAGGSSSGSASAVASGLVDFALGTDTGGSIRVPASYCGLYGFRPTHQMALLDGVAPLATSFDTVGLLANNPTILAQAGAALYSNSEVLVPHQLYYLADPITNALSDNYVKTVQLIGQLLGLSSQQIKPLRLPSLFNLHQLHQTFKRIQGFEAWHNYGNWLKNHSANLGSDIKAHFQFAASIQNDYLLDGAYTLKNDFSIYLQDLLTNRALLVLPTTAGPAPEKNIDLETGEQIRAQTQQLTTIAGLAGVPQVALPVTINHQDDSLSLISGPETDVSLLKLIKKIGPFLNPSPIAK</sequence>
<dbReference type="Gene3D" id="3.90.1300.10">
    <property type="entry name" value="Amidase signature (AS) domain"/>
    <property type="match status" value="1"/>
</dbReference>
<dbReference type="AlphaFoldDB" id="A0A0R1WFF5"/>
<evidence type="ECO:0000259" key="1">
    <source>
        <dbReference type="Pfam" id="PF01425"/>
    </source>
</evidence>
<dbReference type="InterPro" id="IPR036928">
    <property type="entry name" value="AS_sf"/>
</dbReference>
<dbReference type="InterPro" id="IPR020556">
    <property type="entry name" value="Amidase_CS"/>
</dbReference>
<dbReference type="Pfam" id="PF01425">
    <property type="entry name" value="Amidase"/>
    <property type="match status" value="1"/>
</dbReference>
<dbReference type="PATRIC" id="fig|1423743.5.peg.2520"/>
<proteinExistence type="predicted"/>
<dbReference type="Proteomes" id="UP000051966">
    <property type="component" value="Unassembled WGS sequence"/>
</dbReference>